<dbReference type="InterPro" id="IPR052920">
    <property type="entry name" value="DNA-binding_regulatory"/>
</dbReference>
<dbReference type="RefSeq" id="WP_006059408.1">
    <property type="nucleotide sequence ID" value="NZ_GG657557.1"/>
</dbReference>
<keyword evidence="1" id="KW-0732">Signal</keyword>
<feature type="domain" description="AB hydrolase-1" evidence="2">
    <location>
        <begin position="108"/>
        <end position="229"/>
    </location>
</feature>
<feature type="signal peptide" evidence="1">
    <location>
        <begin position="1"/>
        <end position="26"/>
    </location>
</feature>
<dbReference type="STRING" id="545696.HOLDEFILI_02222"/>
<dbReference type="HOGENOM" id="CLU_029375_6_3_9"/>
<dbReference type="PANTHER" id="PTHR43358">
    <property type="entry name" value="ALPHA/BETA-HYDROLASE"/>
    <property type="match status" value="1"/>
</dbReference>
<evidence type="ECO:0000313" key="5">
    <source>
        <dbReference type="Proteomes" id="UP000005950"/>
    </source>
</evidence>
<dbReference type="eggNOG" id="COG1073">
    <property type="taxonomic scope" value="Bacteria"/>
</dbReference>
<dbReference type="Pfam" id="PF03959">
    <property type="entry name" value="FSH1"/>
    <property type="match status" value="1"/>
</dbReference>
<name>B9Y8S3_9FIRM</name>
<comment type="caution">
    <text evidence="4">The sequence shown here is derived from an EMBL/GenBank/DDBJ whole genome shotgun (WGS) entry which is preliminary data.</text>
</comment>
<dbReference type="Gene3D" id="3.40.50.1820">
    <property type="entry name" value="alpha/beta hydrolase"/>
    <property type="match status" value="1"/>
</dbReference>
<evidence type="ECO:0000313" key="4">
    <source>
        <dbReference type="EMBL" id="EEF67625.1"/>
    </source>
</evidence>
<dbReference type="PANTHER" id="PTHR43358:SF4">
    <property type="entry name" value="ALPHA_BETA HYDROLASE FOLD-1 DOMAIN-CONTAINING PROTEIN"/>
    <property type="match status" value="1"/>
</dbReference>
<sequence>MKKKTKILISILAVMTAALTAGSFWAGNYLVDYALYRADQAPQSANDGKAPVNETYGNEEANKAEEQRLTDLWLETVVLEKKEIVSHDGLTLRALQYTADPTSHRYALVIHGYTSNKEAMQTEARHFSELGYTVITPDNRGHGESDGSYIGMGWLDRKDLLRWIDQVVNQDPDAEIVLYGVSMGGATVMMTAGEALPSNVKAIIEDCGYTSVYEMFKNQLDYRFGLPEFPFLATADIMTGIRAGYHFKEASAVKQLEKATIPMMFIHGSNDTYVPTKMVYQVYEACPTEKELLIIEGAAHAASADVDPQLYWDSVAAFLGRFLSAA</sequence>
<dbReference type="Proteomes" id="UP000005950">
    <property type="component" value="Unassembled WGS sequence"/>
</dbReference>
<dbReference type="EMBL" id="ACCF01000130">
    <property type="protein sequence ID" value="EEF67625.1"/>
    <property type="molecule type" value="Genomic_DNA"/>
</dbReference>
<protein>
    <recommendedName>
        <fullName evidence="6">Serine aminopeptidase S33 domain-containing protein</fullName>
    </recommendedName>
</protein>
<reference evidence="4 5" key="1">
    <citation type="submission" date="2008-12" db="EMBL/GenBank/DDBJ databases">
        <authorList>
            <person name="Fulton L."/>
            <person name="Clifton S."/>
            <person name="Fulton B."/>
            <person name="Xu J."/>
            <person name="Minx P."/>
            <person name="Pepin K.H."/>
            <person name="Johnson M."/>
            <person name="Bhonagiri V."/>
            <person name="Nash W.E."/>
            <person name="Mardis E.R."/>
            <person name="Wilson R.K."/>
        </authorList>
    </citation>
    <scope>NUCLEOTIDE SEQUENCE [LARGE SCALE GENOMIC DNA]</scope>
    <source>
        <strain evidence="4 5">DSM 12042</strain>
    </source>
</reference>
<organism evidence="4 5">
    <name type="scientific">Holdemania filiformis DSM 12042</name>
    <dbReference type="NCBI Taxonomy" id="545696"/>
    <lineage>
        <taxon>Bacteria</taxon>
        <taxon>Bacillati</taxon>
        <taxon>Bacillota</taxon>
        <taxon>Erysipelotrichia</taxon>
        <taxon>Erysipelotrichales</taxon>
        <taxon>Erysipelotrichaceae</taxon>
        <taxon>Holdemania</taxon>
    </lineage>
</organism>
<dbReference type="OrthoDB" id="9776685at2"/>
<evidence type="ECO:0000259" key="2">
    <source>
        <dbReference type="Pfam" id="PF00561"/>
    </source>
</evidence>
<dbReference type="InterPro" id="IPR029058">
    <property type="entry name" value="AB_hydrolase_fold"/>
</dbReference>
<gene>
    <name evidence="4" type="ORF">HOLDEFILI_02222</name>
</gene>
<proteinExistence type="predicted"/>
<feature type="chain" id="PRO_5002895414" description="Serine aminopeptidase S33 domain-containing protein" evidence="1">
    <location>
        <begin position="27"/>
        <end position="326"/>
    </location>
</feature>
<evidence type="ECO:0000259" key="3">
    <source>
        <dbReference type="Pfam" id="PF03959"/>
    </source>
</evidence>
<dbReference type="InterPro" id="IPR005645">
    <property type="entry name" value="FSH-like_dom"/>
</dbReference>
<dbReference type="SUPFAM" id="SSF53474">
    <property type="entry name" value="alpha/beta-Hydrolases"/>
    <property type="match status" value="1"/>
</dbReference>
<dbReference type="AlphaFoldDB" id="B9Y8S3"/>
<evidence type="ECO:0000256" key="1">
    <source>
        <dbReference type="SAM" id="SignalP"/>
    </source>
</evidence>
<feature type="domain" description="Serine hydrolase" evidence="3">
    <location>
        <begin position="244"/>
        <end position="297"/>
    </location>
</feature>
<dbReference type="Pfam" id="PF00561">
    <property type="entry name" value="Abhydrolase_1"/>
    <property type="match status" value="1"/>
</dbReference>
<reference evidence="4 5" key="2">
    <citation type="submission" date="2009-02" db="EMBL/GenBank/DDBJ databases">
        <title>Draft genome sequence of Holdemania filiformis DSM 12042.</title>
        <authorList>
            <person name="Sudarsanam P."/>
            <person name="Ley R."/>
            <person name="Guruge J."/>
            <person name="Turnbaugh P.J."/>
            <person name="Mahowald M."/>
            <person name="Liep D."/>
            <person name="Gordon J."/>
        </authorList>
    </citation>
    <scope>NUCLEOTIDE SEQUENCE [LARGE SCALE GENOMIC DNA]</scope>
    <source>
        <strain evidence="4 5">DSM 12042</strain>
    </source>
</reference>
<dbReference type="InterPro" id="IPR000073">
    <property type="entry name" value="AB_hydrolase_1"/>
</dbReference>
<evidence type="ECO:0008006" key="6">
    <source>
        <dbReference type="Google" id="ProtNLM"/>
    </source>
</evidence>
<accession>B9Y8S3</accession>